<dbReference type="InterPro" id="IPR000160">
    <property type="entry name" value="GGDEF_dom"/>
</dbReference>
<dbReference type="Pfam" id="PF07695">
    <property type="entry name" value="7TMR-DISM_7TM"/>
    <property type="match status" value="1"/>
</dbReference>
<evidence type="ECO:0000256" key="3">
    <source>
        <dbReference type="ARBA" id="ARBA00034247"/>
    </source>
</evidence>
<dbReference type="PANTHER" id="PTHR45138">
    <property type="entry name" value="REGULATORY COMPONENTS OF SENSORY TRANSDUCTION SYSTEM"/>
    <property type="match status" value="1"/>
</dbReference>
<feature type="coiled-coil region" evidence="4">
    <location>
        <begin position="416"/>
        <end position="443"/>
    </location>
</feature>
<dbReference type="InterPro" id="IPR011623">
    <property type="entry name" value="7TMR_DISM_rcpt_extracell_dom1"/>
</dbReference>
<sequence length="608" mass="68221">MFCITRVMINRALPVLALLLAVCWASAVNADASPSDPIVLEADSLPYSIGGDFQYLVDPGSELDIDSVRATRNEDWRPLSDGAANFGFARETYWFRADLRGGSEARESWLLELGYPLLDYVDLFVVRQGEVTTHYATGDQLPFDQRPFPHRNFLFPLSLADNESARVYVRVESSSAVQMPLSVTSHEALVQSEQTRLTAHAMYFGIVAVMVLYNLFIMMSIRDRAYLAYVVFVLSIGGFQLSLHGFGYQFVWPQSPWLQDTLTGTLIATASLSAAWFALVFLGVEQYSRNLSRILRAIVVLGAALTLLSFFIPYGQIIRMAAGLAFVCALLAQVTGLYIWYHGYKPAAHYSIAFAAVLLGTALMVLNKFGMIPRNAVTENGQQIGSLLQLVLLSLALAYRIKVLRDENEQAQLEATTRLEQRVQERTIELEEANSQLQQLSSLDPLTGTYNRRYLDDYLRAEWNRALRGRYSISVIMLDIDHFKLFNDNYGHAVGDEALRFLARHLLGCIYRTPDVVVRYGGEEFVVVLPSTNARGAETIARRIRKTLSRHPFPVGRSTEQLRVSQGIAAMVPSPDEAPDNLLLRADEALYEAKDAGRDCFRHYRVPQ</sequence>
<dbReference type="SUPFAM" id="SSF55073">
    <property type="entry name" value="Nucleotide cyclase"/>
    <property type="match status" value="1"/>
</dbReference>
<evidence type="ECO:0000313" key="8">
    <source>
        <dbReference type="EMBL" id="TDT44464.1"/>
    </source>
</evidence>
<dbReference type="RefSeq" id="WP_133734841.1">
    <property type="nucleotide sequence ID" value="NZ_SOAX01000001.1"/>
</dbReference>
<dbReference type="CDD" id="cd01949">
    <property type="entry name" value="GGDEF"/>
    <property type="match status" value="1"/>
</dbReference>
<dbReference type="InterPro" id="IPR029787">
    <property type="entry name" value="Nucleotide_cyclase"/>
</dbReference>
<dbReference type="Proteomes" id="UP000295830">
    <property type="component" value="Unassembled WGS sequence"/>
</dbReference>
<keyword evidence="5" id="KW-0812">Transmembrane</keyword>
<keyword evidence="6" id="KW-0732">Signal</keyword>
<dbReference type="EMBL" id="SOAX01000001">
    <property type="protein sequence ID" value="TDT44464.1"/>
    <property type="molecule type" value="Genomic_DNA"/>
</dbReference>
<dbReference type="Pfam" id="PF07696">
    <property type="entry name" value="7TMR-DISMED2"/>
    <property type="match status" value="1"/>
</dbReference>
<keyword evidence="9" id="KW-1185">Reference proteome</keyword>
<reference evidence="8 9" key="1">
    <citation type="submission" date="2019-03" db="EMBL/GenBank/DDBJ databases">
        <title>Genomic Encyclopedia of Type Strains, Phase IV (KMG-IV): sequencing the most valuable type-strain genomes for metagenomic binning, comparative biology and taxonomic classification.</title>
        <authorList>
            <person name="Goeker M."/>
        </authorList>
    </citation>
    <scope>NUCLEOTIDE SEQUENCE [LARGE SCALE GENOMIC DNA]</scope>
    <source>
        <strain evidence="8 9">DSM 15505</strain>
    </source>
</reference>
<feature type="transmembrane region" description="Helical" evidence="5">
    <location>
        <begin position="262"/>
        <end position="282"/>
    </location>
</feature>
<comment type="cofactor">
    <cofactor evidence="1">
        <name>Mg(2+)</name>
        <dbReference type="ChEBI" id="CHEBI:18420"/>
    </cofactor>
</comment>
<dbReference type="SMART" id="SM00267">
    <property type="entry name" value="GGDEF"/>
    <property type="match status" value="1"/>
</dbReference>
<comment type="caution">
    <text evidence="8">The sequence shown here is derived from an EMBL/GenBank/DDBJ whole genome shotgun (WGS) entry which is preliminary data.</text>
</comment>
<dbReference type="FunFam" id="3.30.70.270:FF:000001">
    <property type="entry name" value="Diguanylate cyclase domain protein"/>
    <property type="match status" value="1"/>
</dbReference>
<dbReference type="PANTHER" id="PTHR45138:SF9">
    <property type="entry name" value="DIGUANYLATE CYCLASE DGCM-RELATED"/>
    <property type="match status" value="1"/>
</dbReference>
<evidence type="ECO:0000259" key="7">
    <source>
        <dbReference type="PROSITE" id="PS50887"/>
    </source>
</evidence>
<feature type="signal peptide" evidence="6">
    <location>
        <begin position="1"/>
        <end position="27"/>
    </location>
</feature>
<dbReference type="Gene3D" id="3.30.70.270">
    <property type="match status" value="1"/>
</dbReference>
<dbReference type="InterPro" id="IPR011622">
    <property type="entry name" value="7TMR_DISM_rcpt_extracell_dom2"/>
</dbReference>
<dbReference type="EC" id="2.7.7.65" evidence="2"/>
<accession>A0A4R7K254</accession>
<evidence type="ECO:0000256" key="6">
    <source>
        <dbReference type="SAM" id="SignalP"/>
    </source>
</evidence>
<comment type="catalytic activity">
    <reaction evidence="3">
        <text>2 GTP = 3',3'-c-di-GMP + 2 diphosphate</text>
        <dbReference type="Rhea" id="RHEA:24898"/>
        <dbReference type="ChEBI" id="CHEBI:33019"/>
        <dbReference type="ChEBI" id="CHEBI:37565"/>
        <dbReference type="ChEBI" id="CHEBI:58805"/>
        <dbReference type="EC" id="2.7.7.65"/>
    </reaction>
</comment>
<evidence type="ECO:0000256" key="4">
    <source>
        <dbReference type="SAM" id="Coils"/>
    </source>
</evidence>
<feature type="transmembrane region" description="Helical" evidence="5">
    <location>
        <begin position="294"/>
        <end position="314"/>
    </location>
</feature>
<feature type="transmembrane region" description="Helical" evidence="5">
    <location>
        <begin position="352"/>
        <end position="372"/>
    </location>
</feature>
<proteinExistence type="predicted"/>
<keyword evidence="4" id="KW-0175">Coiled coil</keyword>
<evidence type="ECO:0000256" key="1">
    <source>
        <dbReference type="ARBA" id="ARBA00001946"/>
    </source>
</evidence>
<protein>
    <recommendedName>
        <fullName evidence="2">diguanylate cyclase</fullName>
        <ecNumber evidence="2">2.7.7.65</ecNumber>
    </recommendedName>
</protein>
<feature type="chain" id="PRO_5020670698" description="diguanylate cyclase" evidence="6">
    <location>
        <begin position="28"/>
        <end position="608"/>
    </location>
</feature>
<gene>
    <name evidence="8" type="ORF">DES49_0571</name>
</gene>
<keyword evidence="5" id="KW-1133">Transmembrane helix</keyword>
<feature type="transmembrane region" description="Helical" evidence="5">
    <location>
        <begin position="201"/>
        <end position="219"/>
    </location>
</feature>
<keyword evidence="5" id="KW-0472">Membrane</keyword>
<organism evidence="8 9">
    <name type="scientific">Halospina denitrificans</name>
    <dbReference type="NCBI Taxonomy" id="332522"/>
    <lineage>
        <taxon>Bacteria</taxon>
        <taxon>Pseudomonadati</taxon>
        <taxon>Pseudomonadota</taxon>
        <taxon>Gammaproteobacteria</taxon>
        <taxon>Halospina</taxon>
    </lineage>
</organism>
<dbReference type="InterPro" id="IPR050469">
    <property type="entry name" value="Diguanylate_Cyclase"/>
</dbReference>
<evidence type="ECO:0000313" key="9">
    <source>
        <dbReference type="Proteomes" id="UP000295830"/>
    </source>
</evidence>
<dbReference type="GO" id="GO:0052621">
    <property type="term" value="F:diguanylate cyclase activity"/>
    <property type="evidence" value="ECO:0007669"/>
    <property type="project" value="UniProtKB-EC"/>
</dbReference>
<evidence type="ECO:0000256" key="2">
    <source>
        <dbReference type="ARBA" id="ARBA00012528"/>
    </source>
</evidence>
<feature type="transmembrane region" description="Helical" evidence="5">
    <location>
        <begin position="226"/>
        <end position="250"/>
    </location>
</feature>
<name>A0A4R7K254_9GAMM</name>
<dbReference type="OrthoDB" id="5289013at2"/>
<dbReference type="PROSITE" id="PS50887">
    <property type="entry name" value="GGDEF"/>
    <property type="match status" value="1"/>
</dbReference>
<feature type="transmembrane region" description="Helical" evidence="5">
    <location>
        <begin position="320"/>
        <end position="340"/>
    </location>
</feature>
<dbReference type="AlphaFoldDB" id="A0A4R7K254"/>
<feature type="domain" description="GGDEF" evidence="7">
    <location>
        <begin position="471"/>
        <end position="606"/>
    </location>
</feature>
<dbReference type="Gene3D" id="2.60.40.2380">
    <property type="match status" value="1"/>
</dbReference>
<dbReference type="NCBIfam" id="TIGR00254">
    <property type="entry name" value="GGDEF"/>
    <property type="match status" value="1"/>
</dbReference>
<dbReference type="Pfam" id="PF00990">
    <property type="entry name" value="GGDEF"/>
    <property type="match status" value="1"/>
</dbReference>
<evidence type="ECO:0000256" key="5">
    <source>
        <dbReference type="SAM" id="Phobius"/>
    </source>
</evidence>
<dbReference type="InterPro" id="IPR043128">
    <property type="entry name" value="Rev_trsase/Diguanyl_cyclase"/>
</dbReference>